<dbReference type="EMBL" id="SOSA01000995">
    <property type="protein sequence ID" value="THC87915.1"/>
    <property type="molecule type" value="Genomic_DNA"/>
</dbReference>
<keyword evidence="3" id="KW-1185">Reference proteome</keyword>
<proteinExistence type="predicted"/>
<evidence type="ECO:0000256" key="1">
    <source>
        <dbReference type="SAM" id="MobiDB-lite"/>
    </source>
</evidence>
<feature type="compositionally biased region" description="Polar residues" evidence="1">
    <location>
        <begin position="154"/>
        <end position="163"/>
    </location>
</feature>
<evidence type="ECO:0008006" key="4">
    <source>
        <dbReference type="Google" id="ProtNLM"/>
    </source>
</evidence>
<dbReference type="AlphaFoldDB" id="A0A4S3IZZ3"/>
<evidence type="ECO:0000313" key="3">
    <source>
        <dbReference type="Proteomes" id="UP000308092"/>
    </source>
</evidence>
<comment type="caution">
    <text evidence="2">The sequence shown here is derived from an EMBL/GenBank/DDBJ whole genome shotgun (WGS) entry which is preliminary data.</text>
</comment>
<organism evidence="2 3">
    <name type="scientific">Aspergillus tanneri</name>
    <dbReference type="NCBI Taxonomy" id="1220188"/>
    <lineage>
        <taxon>Eukaryota</taxon>
        <taxon>Fungi</taxon>
        <taxon>Dikarya</taxon>
        <taxon>Ascomycota</taxon>
        <taxon>Pezizomycotina</taxon>
        <taxon>Eurotiomycetes</taxon>
        <taxon>Eurotiomycetidae</taxon>
        <taxon>Eurotiales</taxon>
        <taxon>Aspergillaceae</taxon>
        <taxon>Aspergillus</taxon>
        <taxon>Aspergillus subgen. Circumdati</taxon>
    </lineage>
</organism>
<evidence type="ECO:0000313" key="2">
    <source>
        <dbReference type="EMBL" id="THC87915.1"/>
    </source>
</evidence>
<dbReference type="Proteomes" id="UP000308092">
    <property type="component" value="Unassembled WGS sequence"/>
</dbReference>
<sequence length="209" mass="23167">MVLDRHLDFHIHLDKVENASNGLQAISSLGRSKWGLAVKEKRMIYNMCIAPLALYDSSVRQYPRLHGRKKAHDKQVQVLTAIQRRAGHIVTGAFQRVSCCTRPPVSRQAYMGRETTDTVPAAELAGIVLARAREDPRFYEAVEVYTDNQSALRSLQRPSQTSGRMLGHGSTGSPAHMGVLGNEFAYDQAKRPQDGDLCAAVDEGARQRP</sequence>
<name>A0A4S3IZZ3_9EURO</name>
<feature type="region of interest" description="Disordered" evidence="1">
    <location>
        <begin position="154"/>
        <end position="178"/>
    </location>
</feature>
<gene>
    <name evidence="2" type="ORF">EYZ11_012636</name>
</gene>
<dbReference type="VEuPathDB" id="FungiDB:EYZ11_012636"/>
<protein>
    <recommendedName>
        <fullName evidence="4">RNase H type-1 domain-containing protein</fullName>
    </recommendedName>
</protein>
<reference evidence="2 3" key="1">
    <citation type="submission" date="2019-03" db="EMBL/GenBank/DDBJ databases">
        <title>The genome sequence of a newly discovered highly antifungal drug resistant Aspergillus species, Aspergillus tanneri NIH 1004.</title>
        <authorList>
            <person name="Mounaud S."/>
            <person name="Singh I."/>
            <person name="Joardar V."/>
            <person name="Pakala S."/>
            <person name="Pakala S."/>
            <person name="Venepally P."/>
            <person name="Hoover J."/>
            <person name="Nierman W."/>
            <person name="Chung J."/>
            <person name="Losada L."/>
        </authorList>
    </citation>
    <scope>NUCLEOTIDE SEQUENCE [LARGE SCALE GENOMIC DNA]</scope>
    <source>
        <strain evidence="2 3">NIH1004</strain>
    </source>
</reference>
<accession>A0A4S3IZZ3</accession>